<keyword evidence="3" id="KW-0813">Transport</keyword>
<keyword evidence="4" id="KW-0408">Iron</keyword>
<dbReference type="SUPFAM" id="SSF53807">
    <property type="entry name" value="Helical backbone' metal receptor"/>
    <property type="match status" value="1"/>
</dbReference>
<comment type="similarity">
    <text evidence="2">Belongs to the bacterial solute-binding protein 8 family.</text>
</comment>
<dbReference type="InterPro" id="IPR033870">
    <property type="entry name" value="FatB"/>
</dbReference>
<evidence type="ECO:0000256" key="4">
    <source>
        <dbReference type="ARBA" id="ARBA00022496"/>
    </source>
</evidence>
<evidence type="ECO:0000256" key="5">
    <source>
        <dbReference type="ARBA" id="ARBA00022729"/>
    </source>
</evidence>
<keyword evidence="4" id="KW-0406">Ion transport</keyword>
<dbReference type="CDD" id="cd01140">
    <property type="entry name" value="FatB"/>
    <property type="match status" value="1"/>
</dbReference>
<gene>
    <name evidence="9" type="ORF">QE380_003323</name>
</gene>
<evidence type="ECO:0000313" key="9">
    <source>
        <dbReference type="EMBL" id="MDQ1210400.1"/>
    </source>
</evidence>
<dbReference type="PANTHER" id="PTHR30532">
    <property type="entry name" value="IRON III DICITRATE-BINDING PERIPLASMIC PROTEIN"/>
    <property type="match status" value="1"/>
</dbReference>
<feature type="signal peptide" evidence="7">
    <location>
        <begin position="1"/>
        <end position="20"/>
    </location>
</feature>
<evidence type="ECO:0000256" key="2">
    <source>
        <dbReference type="ARBA" id="ARBA00008814"/>
    </source>
</evidence>
<proteinExistence type="inferred from homology"/>
<evidence type="ECO:0000256" key="1">
    <source>
        <dbReference type="ARBA" id="ARBA00004196"/>
    </source>
</evidence>
<feature type="chain" id="PRO_5045055880" evidence="7">
    <location>
        <begin position="21"/>
        <end position="321"/>
    </location>
</feature>
<feature type="coiled-coil region" evidence="6">
    <location>
        <begin position="164"/>
        <end position="198"/>
    </location>
</feature>
<dbReference type="PANTHER" id="PTHR30532:SF28">
    <property type="entry name" value="PETROBACTIN-BINDING PROTEIN YCLQ"/>
    <property type="match status" value="1"/>
</dbReference>
<dbReference type="EMBL" id="JAUTBK010000002">
    <property type="protein sequence ID" value="MDQ1210400.1"/>
    <property type="molecule type" value="Genomic_DNA"/>
</dbReference>
<evidence type="ECO:0000256" key="7">
    <source>
        <dbReference type="SAM" id="SignalP"/>
    </source>
</evidence>
<feature type="domain" description="Fe/B12 periplasmic-binding" evidence="8">
    <location>
        <begin position="60"/>
        <end position="321"/>
    </location>
</feature>
<evidence type="ECO:0000256" key="3">
    <source>
        <dbReference type="ARBA" id="ARBA00022448"/>
    </source>
</evidence>
<keyword evidence="10" id="KW-1185">Reference proteome</keyword>
<sequence>MLFKKTVLTTMLVFGLAACSQSDQPTSTKAQSEAVLAQNQQTLTFNSKAGEITVPANVSRIAVLDTNALNTIHALGADDKVVGLPKGTPLPKFLQSFNDAKYVDVGTVKDPNLERIAATKPELILMSARMENLVDQIKQIAPTYFVDVDYNDQFNSFKQQTLNIAEMVGKKIQAERELKVLESDIEALKQKAKGKSALVIMVNNNKIAAYGAGSRFGNIHDLYGFTPVDPSIKVGLHGMAISYEFIAQKNPDYLFVIDRSAAITEKKDSAKQVLNNAIIAKTKAAQNGHIVYLDSSNWYLMNNGLGGMKAMVKEVSDAVNN</sequence>
<dbReference type="Pfam" id="PF01497">
    <property type="entry name" value="Peripla_BP_2"/>
    <property type="match status" value="1"/>
</dbReference>
<comment type="subcellular location">
    <subcellularLocation>
        <location evidence="1">Cell envelope</location>
    </subcellularLocation>
</comment>
<dbReference type="Proteomes" id="UP001233360">
    <property type="component" value="Unassembled WGS sequence"/>
</dbReference>
<accession>A0ABU0V0Q0</accession>
<keyword evidence="5 7" id="KW-0732">Signal</keyword>
<dbReference type="Gene3D" id="3.40.50.1980">
    <property type="entry name" value="Nitrogenase molybdenum iron protein domain"/>
    <property type="match status" value="2"/>
</dbReference>
<reference evidence="9 10" key="1">
    <citation type="submission" date="2023-07" db="EMBL/GenBank/DDBJ databases">
        <title>Functional and genomic diversity of the sorghum phyllosphere microbiome.</title>
        <authorList>
            <person name="Shade A."/>
        </authorList>
    </citation>
    <scope>NUCLEOTIDE SEQUENCE [LARGE SCALE GENOMIC DNA]</scope>
    <source>
        <strain evidence="9 10">SORGH_AS_0887</strain>
    </source>
</reference>
<evidence type="ECO:0000259" key="8">
    <source>
        <dbReference type="PROSITE" id="PS50983"/>
    </source>
</evidence>
<keyword evidence="4" id="KW-0410">Iron transport</keyword>
<keyword evidence="6" id="KW-0175">Coiled coil</keyword>
<organism evidence="9 10">
    <name type="scientific">Acinetobacter baylyi</name>
    <dbReference type="NCBI Taxonomy" id="202950"/>
    <lineage>
        <taxon>Bacteria</taxon>
        <taxon>Pseudomonadati</taxon>
        <taxon>Pseudomonadota</taxon>
        <taxon>Gammaproteobacteria</taxon>
        <taxon>Moraxellales</taxon>
        <taxon>Moraxellaceae</taxon>
        <taxon>Acinetobacter</taxon>
    </lineage>
</organism>
<dbReference type="PROSITE" id="PS51257">
    <property type="entry name" value="PROKAR_LIPOPROTEIN"/>
    <property type="match status" value="1"/>
</dbReference>
<evidence type="ECO:0000313" key="10">
    <source>
        <dbReference type="Proteomes" id="UP001233360"/>
    </source>
</evidence>
<dbReference type="InterPro" id="IPR051313">
    <property type="entry name" value="Bact_iron-sidero_bind"/>
</dbReference>
<name>A0ABU0V0Q0_ACIBI</name>
<dbReference type="RefSeq" id="WP_307005021.1">
    <property type="nucleotide sequence ID" value="NZ_JAUTBK010000002.1"/>
</dbReference>
<dbReference type="PROSITE" id="PS50983">
    <property type="entry name" value="FE_B12_PBP"/>
    <property type="match status" value="1"/>
</dbReference>
<dbReference type="InterPro" id="IPR002491">
    <property type="entry name" value="ABC_transptr_periplasmic_BD"/>
</dbReference>
<protein>
    <submittedName>
        <fullName evidence="9">Iron complex transport system substrate-binding protein</fullName>
    </submittedName>
</protein>
<comment type="caution">
    <text evidence="9">The sequence shown here is derived from an EMBL/GenBank/DDBJ whole genome shotgun (WGS) entry which is preliminary data.</text>
</comment>
<evidence type="ECO:0000256" key="6">
    <source>
        <dbReference type="SAM" id="Coils"/>
    </source>
</evidence>